<dbReference type="HOGENOM" id="CLU_373850_0_0_1"/>
<evidence type="ECO:0000313" key="3">
    <source>
        <dbReference type="EMBL" id="EWC45175.1"/>
    </source>
</evidence>
<feature type="coiled-coil region" evidence="1">
    <location>
        <begin position="476"/>
        <end position="503"/>
    </location>
</feature>
<keyword evidence="1" id="KW-0175">Coiled coil</keyword>
<dbReference type="PANTHER" id="PTHR47372">
    <property type="entry name" value="DAUER UP-REGULATED-RELATED"/>
    <property type="match status" value="1"/>
</dbReference>
<organism evidence="3 4">
    <name type="scientific">Drechslerella stenobrocha 248</name>
    <dbReference type="NCBI Taxonomy" id="1043628"/>
    <lineage>
        <taxon>Eukaryota</taxon>
        <taxon>Fungi</taxon>
        <taxon>Dikarya</taxon>
        <taxon>Ascomycota</taxon>
        <taxon>Pezizomycotina</taxon>
        <taxon>Orbiliomycetes</taxon>
        <taxon>Orbiliales</taxon>
        <taxon>Orbiliaceae</taxon>
        <taxon>Drechslerella</taxon>
    </lineage>
</organism>
<dbReference type="OrthoDB" id="5278671at2759"/>
<dbReference type="PROSITE" id="PS50231">
    <property type="entry name" value="RICIN_B_LECTIN"/>
    <property type="match status" value="1"/>
</dbReference>
<accession>W7I847</accession>
<feature type="chain" id="PRO_5004893370" evidence="2">
    <location>
        <begin position="36"/>
        <end position="743"/>
    </location>
</feature>
<reference evidence="3 4" key="1">
    <citation type="submission" date="2013-05" db="EMBL/GenBank/DDBJ databases">
        <title>Drechslerella stenobrocha genome reveals carnivorous origination and mechanical trapping mechanism of predatory fungi.</title>
        <authorList>
            <person name="Liu X."/>
            <person name="Zhang W."/>
            <person name="Liu K."/>
        </authorList>
    </citation>
    <scope>NUCLEOTIDE SEQUENCE [LARGE SCALE GENOMIC DNA]</scope>
    <source>
        <strain evidence="3 4">248</strain>
    </source>
</reference>
<proteinExistence type="predicted"/>
<name>W7I847_9PEZI</name>
<sequence length="743" mass="82123">MSSGKIIIDKRRSVLYTWLPAVALLASLQVNHVRSAPIGDQTLDLPPLELFGLGGRTQKFIWSEPNDKSICLVDWSDPDSELQPLVTSECAERGERVDIGEYWMLGKNNTAEDKDKDFEGLIGSAGTGKCMRWKPEAPSEISNPSSYNDSTTYGDFTSEKCDESDEYQWFQLDNYLEKGSLHGIVPKKWNRQCPEGMEATVLAGRTPGSTAFGCGRGLWYNPPISADWGWFFWNITSQHVEEFRADNSKSSYQMIQCCLSDEATKNDIYSVGGTNRPAPVNKRGLFNKFKSKAKVAVDKAKDGVVDGVNKAKDNVKNVKEGLDKAKGDIQKVVGDIKEVAKDKVDDVNEARKEILEKLNQAKDDVGYFLQDKVDDGLNKIKDNAQQISNNVVTITSNIGDAAKEGAEKAKDKANLKGIEDKVKKKIKEGKDIAKIAKGNIGDVVGNIPQVLKDGAIQIANDNIDIKVLKVPVTKAVDKINANVDRIQDEVRDAVDELEKSIRDGIKEIGETTKGQVDNRLFKSIVDGVVDRITAAADQSVTKARTEVDKVLDSTLGEAARNVERFTNKVQTTVDEIENIEDLAHFVGDVIDKTYEGSDEIMVKAAGRQSHCLGSRENSKEVFLDECECTPGDCKGNNVNHPTPKFQWVFSGNIVSLPKKAERPSFFTGTIRNSAVNLCLQFVRGGGVVPEYSDKPQPGILGRVELRPCVTREANAEDNDAQQWLIWLYGDGNSFTRYEVIPKI</sequence>
<gene>
    <name evidence="3" type="ORF">DRE_06063</name>
</gene>
<feature type="signal peptide" evidence="2">
    <location>
        <begin position="1"/>
        <end position="35"/>
    </location>
</feature>
<evidence type="ECO:0000313" key="4">
    <source>
        <dbReference type="Proteomes" id="UP000024837"/>
    </source>
</evidence>
<dbReference type="PANTHER" id="PTHR47372:SF11">
    <property type="entry name" value="RE19971P"/>
    <property type="match status" value="1"/>
</dbReference>
<dbReference type="Gene3D" id="1.20.120.20">
    <property type="entry name" value="Apolipoprotein"/>
    <property type="match status" value="2"/>
</dbReference>
<dbReference type="EMBL" id="KI966430">
    <property type="protein sequence ID" value="EWC45175.1"/>
    <property type="molecule type" value="Genomic_DNA"/>
</dbReference>
<feature type="coiled-coil region" evidence="1">
    <location>
        <begin position="308"/>
        <end position="364"/>
    </location>
</feature>
<protein>
    <submittedName>
        <fullName evidence="3">Uncharacterized protein</fullName>
    </submittedName>
</protein>
<dbReference type="AlphaFoldDB" id="W7I847"/>
<dbReference type="Proteomes" id="UP000024837">
    <property type="component" value="Unassembled WGS sequence"/>
</dbReference>
<evidence type="ECO:0000256" key="1">
    <source>
        <dbReference type="SAM" id="Coils"/>
    </source>
</evidence>
<keyword evidence="4" id="KW-1185">Reference proteome</keyword>
<evidence type="ECO:0000256" key="2">
    <source>
        <dbReference type="SAM" id="SignalP"/>
    </source>
</evidence>
<keyword evidence="2" id="KW-0732">Signal</keyword>